<accession>A0A7D5K2G5</accession>
<proteinExistence type="predicted"/>
<evidence type="ECO:0000313" key="1">
    <source>
        <dbReference type="EMBL" id="QLG28761.1"/>
    </source>
</evidence>
<name>A0A7D5K2G5_9EURY</name>
<dbReference type="EMBL" id="CP058529">
    <property type="protein sequence ID" value="QLG28761.1"/>
    <property type="molecule type" value="Genomic_DNA"/>
</dbReference>
<dbReference type="KEGG" id="halg:HUG10_14975"/>
<dbReference type="AlphaFoldDB" id="A0A7D5K2G5"/>
<organism evidence="1 2">
    <name type="scientific">Halorarum halophilum</name>
    <dbReference type="NCBI Taxonomy" id="2743090"/>
    <lineage>
        <taxon>Archaea</taxon>
        <taxon>Methanobacteriati</taxon>
        <taxon>Methanobacteriota</taxon>
        <taxon>Stenosarchaea group</taxon>
        <taxon>Halobacteria</taxon>
        <taxon>Halobacteriales</taxon>
        <taxon>Haloferacaceae</taxon>
        <taxon>Halorarum</taxon>
    </lineage>
</organism>
<reference evidence="1 2" key="1">
    <citation type="submission" date="2020-07" db="EMBL/GenBank/DDBJ databases">
        <title>Gai3-2, isolated from salt lake.</title>
        <authorList>
            <person name="Cui H."/>
            <person name="Shi X."/>
        </authorList>
    </citation>
    <scope>NUCLEOTIDE SEQUENCE [LARGE SCALE GENOMIC DNA]</scope>
    <source>
        <strain evidence="1 2">Gai3-2</strain>
    </source>
</reference>
<dbReference type="RefSeq" id="WP_179170335.1">
    <property type="nucleotide sequence ID" value="NZ_CP058529.1"/>
</dbReference>
<gene>
    <name evidence="1" type="ORF">HUG10_14975</name>
</gene>
<keyword evidence="2" id="KW-1185">Reference proteome</keyword>
<dbReference type="GeneID" id="56030162"/>
<dbReference type="Proteomes" id="UP000509750">
    <property type="component" value="Chromosome"/>
</dbReference>
<dbReference type="OrthoDB" id="229248at2157"/>
<sequence length="80" mass="8584">MSTELTDADEGKDVVTSTGDKIGIVKDVDAGAAHIDPNPGIADELKAKLGWGDSDEDTYRLRESDIEAVTDDEVRLSHGR</sequence>
<protein>
    <submittedName>
        <fullName evidence="1">PRC-barrel domain containing protein</fullName>
    </submittedName>
</protein>
<evidence type="ECO:0000313" key="2">
    <source>
        <dbReference type="Proteomes" id="UP000509750"/>
    </source>
</evidence>